<dbReference type="OrthoDB" id="6337382at2759"/>
<sequence length="221" mass="25725">MARFVHGEQSEITTDYINQRDASARSSGQDRRVTAAVPGRKLYRLVAVSFGLLCVLQAALNISLRLYSKTADIGVCCTNLTCELKRELFNFDHYFQQGWVYFHPSFYYISSNKKSWQESRADCLQRGADLVIINSKEEQDFTRKFHKLTWIGLTDRETKGTWKWVDGTPLNKSYWKPGEPNDFEGKNEDCVEIRFHDLENSWNDIPCGDQNFWICEKRIAL</sequence>
<dbReference type="PROSITE" id="PS00615">
    <property type="entry name" value="C_TYPE_LECTIN_1"/>
    <property type="match status" value="1"/>
</dbReference>
<feature type="domain" description="C-type lectin" evidence="4">
    <location>
        <begin position="102"/>
        <end position="216"/>
    </location>
</feature>
<feature type="transmembrane region" description="Helical" evidence="3">
    <location>
        <begin position="42"/>
        <end position="60"/>
    </location>
</feature>
<dbReference type="InterPro" id="IPR016187">
    <property type="entry name" value="CTDL_fold"/>
</dbReference>
<gene>
    <name evidence="5" type="ORF">PFLUV_G00007170</name>
</gene>
<dbReference type="PROSITE" id="PS50041">
    <property type="entry name" value="C_TYPE_LECTIN_2"/>
    <property type="match status" value="1"/>
</dbReference>
<dbReference type="AlphaFoldDB" id="A0A6A5EYK4"/>
<keyword evidence="1" id="KW-0430">Lectin</keyword>
<dbReference type="GO" id="GO:0030246">
    <property type="term" value="F:carbohydrate binding"/>
    <property type="evidence" value="ECO:0007669"/>
    <property type="project" value="UniProtKB-KW"/>
</dbReference>
<evidence type="ECO:0000256" key="1">
    <source>
        <dbReference type="ARBA" id="ARBA00022734"/>
    </source>
</evidence>
<dbReference type="CDD" id="cd03590">
    <property type="entry name" value="CLECT_DC-SIGN_like"/>
    <property type="match status" value="1"/>
</dbReference>
<reference evidence="5 6" key="1">
    <citation type="submission" date="2019-06" db="EMBL/GenBank/DDBJ databases">
        <title>A chromosome-scale genome assembly of the European perch, Perca fluviatilis.</title>
        <authorList>
            <person name="Roques C."/>
            <person name="Zahm M."/>
            <person name="Cabau C."/>
            <person name="Klopp C."/>
            <person name="Bouchez O."/>
            <person name="Donnadieu C."/>
            <person name="Kuhl H."/>
            <person name="Gislard M."/>
            <person name="Guendouz S."/>
            <person name="Journot L."/>
            <person name="Haffray P."/>
            <person name="Bestin A."/>
            <person name="Morvezen R."/>
            <person name="Feron R."/>
            <person name="Wen M."/>
            <person name="Jouanno E."/>
            <person name="Herpin A."/>
            <person name="Schartl M."/>
            <person name="Postlethwait J."/>
            <person name="Schaerlinger B."/>
            <person name="Chardard D."/>
            <person name="Lecocq T."/>
            <person name="Poncet C."/>
            <person name="Jaffrelo L."/>
            <person name="Lampietro C."/>
            <person name="Guiguen Y."/>
        </authorList>
    </citation>
    <scope>NUCLEOTIDE SEQUENCE [LARGE SCALE GENOMIC DNA]</scope>
    <source>
        <tissue evidence="5">Blood</tissue>
    </source>
</reference>
<dbReference type="Pfam" id="PF00059">
    <property type="entry name" value="Lectin_C"/>
    <property type="match status" value="1"/>
</dbReference>
<dbReference type="InterPro" id="IPR018378">
    <property type="entry name" value="C-type_lectin_CS"/>
</dbReference>
<dbReference type="InterPro" id="IPR033989">
    <property type="entry name" value="CD209-like_CTLD"/>
</dbReference>
<evidence type="ECO:0000256" key="3">
    <source>
        <dbReference type="SAM" id="Phobius"/>
    </source>
</evidence>
<proteinExistence type="predicted"/>
<keyword evidence="3" id="KW-1133">Transmembrane helix</keyword>
<protein>
    <recommendedName>
        <fullName evidence="4">C-type lectin domain-containing protein</fullName>
    </recommendedName>
</protein>
<evidence type="ECO:0000313" key="6">
    <source>
        <dbReference type="Proteomes" id="UP000465112"/>
    </source>
</evidence>
<organism evidence="5 6">
    <name type="scientific">Perca fluviatilis</name>
    <name type="common">European perch</name>
    <dbReference type="NCBI Taxonomy" id="8168"/>
    <lineage>
        <taxon>Eukaryota</taxon>
        <taxon>Metazoa</taxon>
        <taxon>Chordata</taxon>
        <taxon>Craniata</taxon>
        <taxon>Vertebrata</taxon>
        <taxon>Euteleostomi</taxon>
        <taxon>Actinopterygii</taxon>
        <taxon>Neopterygii</taxon>
        <taxon>Teleostei</taxon>
        <taxon>Neoteleostei</taxon>
        <taxon>Acanthomorphata</taxon>
        <taxon>Eupercaria</taxon>
        <taxon>Perciformes</taxon>
        <taxon>Percoidei</taxon>
        <taxon>Percidae</taxon>
        <taxon>Percinae</taxon>
        <taxon>Perca</taxon>
    </lineage>
</organism>
<accession>A0A6A5EYK4</accession>
<keyword evidence="6" id="KW-1185">Reference proteome</keyword>
<keyword evidence="3" id="KW-0812">Transmembrane</keyword>
<dbReference type="InterPro" id="IPR050111">
    <property type="entry name" value="C-type_lectin/snaclec_domain"/>
</dbReference>
<name>A0A6A5EYK4_PERFL</name>
<dbReference type="SUPFAM" id="SSF56436">
    <property type="entry name" value="C-type lectin-like"/>
    <property type="match status" value="1"/>
</dbReference>
<keyword evidence="2" id="KW-1015">Disulfide bond</keyword>
<dbReference type="EMBL" id="VHII01000001">
    <property type="protein sequence ID" value="KAF1395017.1"/>
    <property type="molecule type" value="Genomic_DNA"/>
</dbReference>
<dbReference type="InterPro" id="IPR001304">
    <property type="entry name" value="C-type_lectin-like"/>
</dbReference>
<keyword evidence="3" id="KW-0472">Membrane</keyword>
<dbReference type="InterPro" id="IPR016186">
    <property type="entry name" value="C-type_lectin-like/link_sf"/>
</dbReference>
<dbReference type="PANTHER" id="PTHR22803">
    <property type="entry name" value="MANNOSE, PHOSPHOLIPASE, LECTIN RECEPTOR RELATED"/>
    <property type="match status" value="1"/>
</dbReference>
<dbReference type="SMART" id="SM00034">
    <property type="entry name" value="CLECT"/>
    <property type="match status" value="1"/>
</dbReference>
<comment type="caution">
    <text evidence="5">The sequence shown here is derived from an EMBL/GenBank/DDBJ whole genome shotgun (WGS) entry which is preliminary data.</text>
</comment>
<evidence type="ECO:0000259" key="4">
    <source>
        <dbReference type="PROSITE" id="PS50041"/>
    </source>
</evidence>
<evidence type="ECO:0000256" key="2">
    <source>
        <dbReference type="ARBA" id="ARBA00023157"/>
    </source>
</evidence>
<dbReference type="Gene3D" id="3.10.100.10">
    <property type="entry name" value="Mannose-Binding Protein A, subunit A"/>
    <property type="match status" value="1"/>
</dbReference>
<dbReference type="Proteomes" id="UP000465112">
    <property type="component" value="Chromosome 1"/>
</dbReference>
<evidence type="ECO:0000313" key="5">
    <source>
        <dbReference type="EMBL" id="KAF1395017.1"/>
    </source>
</evidence>